<dbReference type="SMART" id="SM00933">
    <property type="entry name" value="NurA"/>
    <property type="match status" value="1"/>
</dbReference>
<proteinExistence type="predicted"/>
<dbReference type="AlphaFoldDB" id="A0AAT9GQS7"/>
<sequence length="220" mass="26078">MIKGKYGEWNFTFSAIDGSFHEVQYTHGNVAYIVVSKVDGEVVSNKILISKISYEEKICEDCKPEEEMRKMEYEQADKSSSEILFLDRKISMDEYERENVIAIIKDPSERIEMDYETPWLVPVYTKGKIRGAYFKLFPFSWVFLIETTLNKNWDEILSVLFTLGKEPIPEALGYNYPLFLADKVAKYYRDKYIKTLDFIISKFPQKYRQFRGIIEKNRRK</sequence>
<gene>
    <name evidence="2" type="ORF">SJAV_11180</name>
</gene>
<dbReference type="KEGG" id="sjv:SJAV_11180"/>
<evidence type="ECO:0000259" key="1">
    <source>
        <dbReference type="SMART" id="SM00933"/>
    </source>
</evidence>
<accession>A0AAT9GQS7</accession>
<protein>
    <submittedName>
        <fullName evidence="2">DNA double-strand break repair nuclease NurA</fullName>
    </submittedName>
</protein>
<dbReference type="InterPro" id="IPR018977">
    <property type="entry name" value="NurA_domain"/>
</dbReference>
<evidence type="ECO:0000313" key="2">
    <source>
        <dbReference type="EMBL" id="BFH73174.1"/>
    </source>
</evidence>
<dbReference type="Pfam" id="PF09376">
    <property type="entry name" value="NurA"/>
    <property type="match status" value="2"/>
</dbReference>
<organism evidence="2">
    <name type="scientific">Sulfurisphaera javensis</name>
    <dbReference type="NCBI Taxonomy" id="2049879"/>
    <lineage>
        <taxon>Archaea</taxon>
        <taxon>Thermoproteota</taxon>
        <taxon>Thermoprotei</taxon>
        <taxon>Sulfolobales</taxon>
        <taxon>Sulfolobaceae</taxon>
        <taxon>Sulfurisphaera</taxon>
    </lineage>
</organism>
<name>A0AAT9GQS7_9CREN</name>
<dbReference type="EMBL" id="AP031322">
    <property type="protein sequence ID" value="BFH73174.1"/>
    <property type="molecule type" value="Genomic_DNA"/>
</dbReference>
<feature type="domain" description="NurA" evidence="1">
    <location>
        <begin position="11"/>
        <end position="187"/>
    </location>
</feature>
<reference evidence="2" key="1">
    <citation type="submission" date="2024-03" db="EMBL/GenBank/DDBJ databases">
        <title>Complete genome sequence of Sulfurisphaera javensis strain KD-1.</title>
        <authorList>
            <person name="Sakai H."/>
            <person name="Nur N."/>
            <person name="Suwanto A."/>
            <person name="Kurosawa N."/>
        </authorList>
    </citation>
    <scope>NUCLEOTIDE SEQUENCE</scope>
    <source>
        <strain evidence="2">KD-1</strain>
    </source>
</reference>